<dbReference type="Proteomes" id="UP000204370">
    <property type="component" value="Segment"/>
</dbReference>
<keyword evidence="2" id="KW-1185">Reference proteome</keyword>
<accession>A0A076YLR6</accession>
<dbReference type="KEGG" id="vg:26635305"/>
<sequence>MTLYPKPEEVNSTGCDHWADPPVVKCIHDWRIVWGNVPRTITGEFKR</sequence>
<protein>
    <submittedName>
        <fullName evidence="1">Head-to-tail connector protein</fullName>
    </submittedName>
</protein>
<dbReference type="EMBL" id="KM101118">
    <property type="protein sequence ID" value="AIK68880.1"/>
    <property type="molecule type" value="Genomic_DNA"/>
</dbReference>
<proteinExistence type="predicted"/>
<dbReference type="GeneID" id="26635305"/>
<evidence type="ECO:0000313" key="1">
    <source>
        <dbReference type="EMBL" id="AIK68880.1"/>
    </source>
</evidence>
<dbReference type="OrthoDB" id="26084at10239"/>
<reference evidence="1 2" key="1">
    <citation type="submission" date="2014-06" db="EMBL/GenBank/DDBJ databases">
        <authorList>
            <person name="Delgado B.M."/>
            <person name="Feathers C.T."/>
            <person name="Feeney M.S."/>
            <person name="Feuer K.L."/>
            <person name="Florin D.T."/>
            <person name="Gordon M.B."/>
            <person name="Gorman S.E."/>
            <person name="Grajales M."/>
            <person name="Heckman E.L."/>
            <person name="Juarez M.C."/>
            <person name="Kenna M.A."/>
            <person name="Mageeney C.M."/>
            <person name="Marzillier J.Y."/>
            <person name="Miller B.D."/>
            <person name="Schlegel J.L."/>
            <person name="So C.Y."/>
            <person name="Sternberg R.A."/>
            <person name="Ware V.C."/>
            <person name="Anders K.R."/>
            <person name="Braun M.A."/>
            <person name="Delesalle V.A."/>
            <person name="Hughes L.E."/>
            <person name="Bradley K.W."/>
            <person name="Barker L.P."/>
            <person name="Asai D.J."/>
            <person name="Bowman C.A."/>
            <person name="Russell D.A."/>
            <person name="Pope W.H."/>
            <person name="Jacobs-Sera D."/>
            <person name="Hendrix R.W."/>
            <person name="Hatfull G.F."/>
        </authorList>
    </citation>
    <scope>NUCLEOTIDE SEQUENCE [LARGE SCALE GENOMIC DNA]</scope>
</reference>
<organism evidence="1 2">
    <name type="scientific">Mycobacterium phage Swirley</name>
    <dbReference type="NCBI Taxonomy" id="1527534"/>
    <lineage>
        <taxon>Viruses</taxon>
        <taxon>Duplodnaviria</taxon>
        <taxon>Heunggongvirae</taxon>
        <taxon>Uroviricota</taxon>
        <taxon>Caudoviricetes</taxon>
        <taxon>Benedictvirus</taxon>
        <taxon>Benedictvirus swirley</taxon>
    </lineage>
</organism>
<gene>
    <name evidence="1" type="ORF">PBI_SWIRLEY_15</name>
</gene>
<name>A0A076YLR6_9CAUD</name>
<evidence type="ECO:0000313" key="2">
    <source>
        <dbReference type="Proteomes" id="UP000204370"/>
    </source>
</evidence>
<dbReference type="RefSeq" id="YP_009208900.1">
    <property type="nucleotide sequence ID" value="NC_028912.1"/>
</dbReference>